<dbReference type="AlphaFoldDB" id="A0A0R1U363"/>
<dbReference type="EMBL" id="AZFK01000087">
    <property type="protein sequence ID" value="KRL87759.1"/>
    <property type="molecule type" value="Genomic_DNA"/>
</dbReference>
<dbReference type="RefSeq" id="WP_056955531.1">
    <property type="nucleotide sequence ID" value="NZ_AZFK01000087.1"/>
</dbReference>
<gene>
    <name evidence="1" type="ORF">FC43_GL000861</name>
</gene>
<sequence>MRLIITDQASQAIIKELALQADDGVRFFGKQVPGQPVNHDHKQGYAKDNHPVRPIIHVHKDEIDYHINFADAWFFGSHDCLIDYDEAEGVIFTFPDAPDGISSASIDYERFLQ</sequence>
<dbReference type="Proteomes" id="UP000050816">
    <property type="component" value="Unassembled WGS sequence"/>
</dbReference>
<evidence type="ECO:0008006" key="3">
    <source>
        <dbReference type="Google" id="ProtNLM"/>
    </source>
</evidence>
<comment type="caution">
    <text evidence="1">The sequence shown here is derived from an EMBL/GenBank/DDBJ whole genome shotgun (WGS) entry which is preliminary data.</text>
</comment>
<protein>
    <recommendedName>
        <fullName evidence="3">FeS cluster biogenesis domain-containing protein</fullName>
    </recommendedName>
</protein>
<evidence type="ECO:0000313" key="2">
    <source>
        <dbReference type="Proteomes" id="UP000050816"/>
    </source>
</evidence>
<name>A0A0R1U363_9LACO</name>
<dbReference type="PATRIC" id="fig|1423760.3.peg.885"/>
<evidence type="ECO:0000313" key="1">
    <source>
        <dbReference type="EMBL" id="KRL87759.1"/>
    </source>
</evidence>
<reference evidence="1 2" key="1">
    <citation type="journal article" date="2015" name="Genome Announc.">
        <title>Expanding the biotechnology potential of lactobacilli through comparative genomics of 213 strains and associated genera.</title>
        <authorList>
            <person name="Sun Z."/>
            <person name="Harris H.M."/>
            <person name="McCann A."/>
            <person name="Guo C."/>
            <person name="Argimon S."/>
            <person name="Zhang W."/>
            <person name="Yang X."/>
            <person name="Jeffery I.B."/>
            <person name="Cooney J.C."/>
            <person name="Kagawa T.F."/>
            <person name="Liu W."/>
            <person name="Song Y."/>
            <person name="Salvetti E."/>
            <person name="Wrobel A."/>
            <person name="Rasinkangas P."/>
            <person name="Parkhill J."/>
            <person name="Rea M.C."/>
            <person name="O'Sullivan O."/>
            <person name="Ritari J."/>
            <person name="Douillard F.P."/>
            <person name="Paul Ross R."/>
            <person name="Yang R."/>
            <person name="Briner A.E."/>
            <person name="Felis G.E."/>
            <person name="de Vos W.M."/>
            <person name="Barrangou R."/>
            <person name="Klaenhammer T.R."/>
            <person name="Caufield P.W."/>
            <person name="Cui Y."/>
            <person name="Zhang H."/>
            <person name="O'Toole P.W."/>
        </authorList>
    </citation>
    <scope>NUCLEOTIDE SEQUENCE [LARGE SCALE GENOMIC DNA]</scope>
    <source>
        <strain evidence="1 2">DSM 15946</strain>
    </source>
</reference>
<organism evidence="1 2">
    <name type="scientific">Limosilactobacillus ingluviei DSM 15946</name>
    <dbReference type="NCBI Taxonomy" id="1423760"/>
    <lineage>
        <taxon>Bacteria</taxon>
        <taxon>Bacillati</taxon>
        <taxon>Bacillota</taxon>
        <taxon>Bacilli</taxon>
        <taxon>Lactobacillales</taxon>
        <taxon>Lactobacillaceae</taxon>
        <taxon>Limosilactobacillus</taxon>
    </lineage>
</organism>
<proteinExistence type="predicted"/>
<accession>A0A0R1U363</accession>